<dbReference type="AlphaFoldDB" id="A0A380ZW29"/>
<dbReference type="EMBL" id="UFTJ01000005">
    <property type="protein sequence ID" value="SUV53204.1"/>
    <property type="molecule type" value="Genomic_DNA"/>
</dbReference>
<dbReference type="RefSeq" id="WP_002665285.1">
    <property type="nucleotide sequence ID" value="NZ_UFTJ01000005.1"/>
</dbReference>
<evidence type="ECO:0000259" key="1">
    <source>
        <dbReference type="Pfam" id="PF22322"/>
    </source>
</evidence>
<accession>A0A380ZW29</accession>
<organism evidence="2 3">
    <name type="scientific">Bergeyella zoohelcum</name>
    <dbReference type="NCBI Taxonomy" id="1015"/>
    <lineage>
        <taxon>Bacteria</taxon>
        <taxon>Pseudomonadati</taxon>
        <taxon>Bacteroidota</taxon>
        <taxon>Flavobacteriia</taxon>
        <taxon>Flavobacteriales</taxon>
        <taxon>Weeksellaceae</taxon>
        <taxon>Bergeyella</taxon>
    </lineage>
</organism>
<reference evidence="2 3" key="1">
    <citation type="submission" date="2018-06" db="EMBL/GenBank/DDBJ databases">
        <authorList>
            <consortium name="Pathogen Informatics"/>
            <person name="Doyle S."/>
        </authorList>
    </citation>
    <scope>NUCLEOTIDE SEQUENCE [LARGE SCALE GENOMIC DNA]</scope>
    <source>
        <strain evidence="2 3">NCTC11661</strain>
    </source>
</reference>
<evidence type="ECO:0000313" key="2">
    <source>
        <dbReference type="EMBL" id="SUV53204.1"/>
    </source>
</evidence>
<dbReference type="InterPro" id="IPR054246">
    <property type="entry name" value="DUF6973"/>
</dbReference>
<protein>
    <recommendedName>
        <fullName evidence="1">DUF6973 domain-containing protein</fullName>
    </recommendedName>
</protein>
<feature type="domain" description="DUF6973" evidence="1">
    <location>
        <begin position="67"/>
        <end position="174"/>
    </location>
</feature>
<gene>
    <name evidence="2" type="ORF">NCTC11661_02353</name>
</gene>
<dbReference type="Pfam" id="PF22322">
    <property type="entry name" value="DUF6973"/>
    <property type="match status" value="1"/>
</dbReference>
<name>A0A380ZW29_9FLAO</name>
<sequence>MNVLAEKMPSWSPYAYAFDNPVRFIDPDGRAPMRAGDPPKFWKNGIKNWNKLNEKEKNILKWDLQFYKVLDIQKNAEKAFKMTEEVFGHQGKGDESDAFRHAFWQALNVRDVGEDFTRKWSDAHEYSTPQNEISTDLFMDIHNNDVGIEIGKNNPKATLKELSDIVVDKISNGKLIIISRDNKLIKSNGRGLKSSEIRKYNISKKIGTEILNNQNTKNYEN</sequence>
<proteinExistence type="predicted"/>
<dbReference type="Proteomes" id="UP000255515">
    <property type="component" value="Unassembled WGS sequence"/>
</dbReference>
<evidence type="ECO:0000313" key="3">
    <source>
        <dbReference type="Proteomes" id="UP000255515"/>
    </source>
</evidence>
<dbReference type="Gene3D" id="2.180.10.10">
    <property type="entry name" value="RHS repeat-associated core"/>
    <property type="match status" value="1"/>
</dbReference>